<evidence type="ECO:0000256" key="1">
    <source>
        <dbReference type="SAM" id="MobiDB-lite"/>
    </source>
</evidence>
<gene>
    <name evidence="2" type="ORF">BHYA_0046g00560</name>
</gene>
<proteinExistence type="predicted"/>
<organism evidence="2 3">
    <name type="scientific">Botrytis hyacinthi</name>
    <dbReference type="NCBI Taxonomy" id="278943"/>
    <lineage>
        <taxon>Eukaryota</taxon>
        <taxon>Fungi</taxon>
        <taxon>Dikarya</taxon>
        <taxon>Ascomycota</taxon>
        <taxon>Pezizomycotina</taxon>
        <taxon>Leotiomycetes</taxon>
        <taxon>Helotiales</taxon>
        <taxon>Sclerotiniaceae</taxon>
        <taxon>Botrytis</taxon>
    </lineage>
</organism>
<sequence length="270" mass="29828">MGNCSSKGASGSPGPARPVSIPLQNSAAHPAGNVHRAQHSQGARPPQIHHRTEKPMSPKIRTEVLNATQKAFGSFKYGVIGGTALAQYGNRRTTSDVDVIVPEDVIDVIEDHLIKHGMVRTAGKGIGYVASDGNCYGIDITSDKALSQTFQAPQTQLRIMPLDFLLNSKAYSFLSRVGPDKQQKMANDAQDILFLLGYMKKNNYKLDKRHCRWVVDYDFWALFCATYSSAERDFHALGLQRDQTPSSSNRGSRHSSMEIMRRKSQSSGSW</sequence>
<accession>A0A4Z1GWW5</accession>
<reference evidence="2 3" key="1">
    <citation type="submission" date="2017-12" db="EMBL/GenBank/DDBJ databases">
        <title>Comparative genomics of Botrytis spp.</title>
        <authorList>
            <person name="Valero-Jimenez C.A."/>
            <person name="Tapia P."/>
            <person name="Veloso J."/>
            <person name="Silva-Moreno E."/>
            <person name="Staats M."/>
            <person name="Valdes J.H."/>
            <person name="Van Kan J.A.L."/>
        </authorList>
    </citation>
    <scope>NUCLEOTIDE SEQUENCE [LARGE SCALE GENOMIC DNA]</scope>
    <source>
        <strain evidence="2 3">Bh0001</strain>
    </source>
</reference>
<keyword evidence="3" id="KW-1185">Reference proteome</keyword>
<dbReference type="Proteomes" id="UP000297814">
    <property type="component" value="Unassembled WGS sequence"/>
</dbReference>
<evidence type="ECO:0000313" key="2">
    <source>
        <dbReference type="EMBL" id="TGO39902.1"/>
    </source>
</evidence>
<protein>
    <submittedName>
        <fullName evidence="2">Uncharacterized protein</fullName>
    </submittedName>
</protein>
<feature type="compositionally biased region" description="Low complexity" evidence="1">
    <location>
        <begin position="1"/>
        <end position="20"/>
    </location>
</feature>
<dbReference type="InterPro" id="IPR043519">
    <property type="entry name" value="NT_sf"/>
</dbReference>
<feature type="region of interest" description="Disordered" evidence="1">
    <location>
        <begin position="1"/>
        <end position="58"/>
    </location>
</feature>
<feature type="region of interest" description="Disordered" evidence="1">
    <location>
        <begin position="241"/>
        <end position="270"/>
    </location>
</feature>
<dbReference type="EMBL" id="PQXK01000046">
    <property type="protein sequence ID" value="TGO39902.1"/>
    <property type="molecule type" value="Genomic_DNA"/>
</dbReference>
<dbReference type="Gene3D" id="3.30.460.40">
    <property type="match status" value="1"/>
</dbReference>
<comment type="caution">
    <text evidence="2">The sequence shown here is derived from an EMBL/GenBank/DDBJ whole genome shotgun (WGS) entry which is preliminary data.</text>
</comment>
<evidence type="ECO:0000313" key="3">
    <source>
        <dbReference type="Proteomes" id="UP000297814"/>
    </source>
</evidence>
<name>A0A4Z1GWW5_9HELO</name>
<dbReference type="AlphaFoldDB" id="A0A4Z1GWW5"/>
<dbReference type="SUPFAM" id="SSF81301">
    <property type="entry name" value="Nucleotidyltransferase"/>
    <property type="match status" value="1"/>
</dbReference>